<protein>
    <submittedName>
        <fullName evidence="2">Ferredoxin</fullName>
    </submittedName>
</protein>
<name>A0A161SEG8_9NEIS</name>
<dbReference type="AlphaFoldDB" id="A0A161SEG8"/>
<dbReference type="RefSeq" id="WP_066609691.1">
    <property type="nucleotide sequence ID" value="NZ_LQQU01000004.1"/>
</dbReference>
<organism evidence="2 3">
    <name type="scientific">Crenobacter luteus</name>
    <dbReference type="NCBI Taxonomy" id="1452487"/>
    <lineage>
        <taxon>Bacteria</taxon>
        <taxon>Pseudomonadati</taxon>
        <taxon>Pseudomonadota</taxon>
        <taxon>Betaproteobacteria</taxon>
        <taxon>Neisseriales</taxon>
        <taxon>Neisseriaceae</taxon>
        <taxon>Crenobacter</taxon>
    </lineage>
</organism>
<feature type="domain" description="2Fe-2S ferredoxin-type" evidence="1">
    <location>
        <begin position="2"/>
        <end position="114"/>
    </location>
</feature>
<dbReference type="InterPro" id="IPR036010">
    <property type="entry name" value="2Fe-2S_ferredoxin-like_sf"/>
</dbReference>
<dbReference type="GO" id="GO:0051537">
    <property type="term" value="F:2 iron, 2 sulfur cluster binding"/>
    <property type="evidence" value="ECO:0007669"/>
    <property type="project" value="InterPro"/>
</dbReference>
<proteinExistence type="predicted"/>
<evidence type="ECO:0000259" key="1">
    <source>
        <dbReference type="PROSITE" id="PS51085"/>
    </source>
</evidence>
<dbReference type="Proteomes" id="UP000076625">
    <property type="component" value="Unassembled WGS sequence"/>
</dbReference>
<dbReference type="Pfam" id="PF00111">
    <property type="entry name" value="Fer2"/>
    <property type="match status" value="1"/>
</dbReference>
<evidence type="ECO:0000313" key="2">
    <source>
        <dbReference type="EMBL" id="KZE34903.1"/>
    </source>
</evidence>
<dbReference type="OrthoDB" id="9133614at2"/>
<dbReference type="EMBL" id="LQQU01000004">
    <property type="protein sequence ID" value="KZE34903.1"/>
    <property type="molecule type" value="Genomic_DNA"/>
</dbReference>
<dbReference type="CDD" id="cd00207">
    <property type="entry name" value="fer2"/>
    <property type="match status" value="1"/>
</dbReference>
<dbReference type="Gene3D" id="3.10.20.30">
    <property type="match status" value="1"/>
</dbReference>
<accession>A0A161SEG8</accession>
<sequence>MPNVSFFDEAGAPVATLDAVEGDKLIDLAQFHGLPLHWRCGQGTCGTCRVRVVIAGAPPLPVGRLERNVLLREQLIDTAAALSDAWPADGSRWRLACHVAVGDADLAVTLPSPP</sequence>
<reference evidence="3" key="1">
    <citation type="submission" date="2016-01" db="EMBL/GenBank/DDBJ databases">
        <title>Draft genome of Chromobacterium sp. F49.</title>
        <authorList>
            <person name="Hong K.W."/>
        </authorList>
    </citation>
    <scope>NUCLEOTIDE SEQUENCE [LARGE SCALE GENOMIC DNA]</scope>
    <source>
        <strain evidence="3">CN10</strain>
    </source>
</reference>
<dbReference type="InterPro" id="IPR006058">
    <property type="entry name" value="2Fe2S_fd_BS"/>
</dbReference>
<dbReference type="STRING" id="1452487.AVW16_05320"/>
<dbReference type="InterPro" id="IPR012675">
    <property type="entry name" value="Beta-grasp_dom_sf"/>
</dbReference>
<dbReference type="InterPro" id="IPR001041">
    <property type="entry name" value="2Fe-2S_ferredoxin-type"/>
</dbReference>
<dbReference type="PROSITE" id="PS51085">
    <property type="entry name" value="2FE2S_FER_2"/>
    <property type="match status" value="1"/>
</dbReference>
<evidence type="ECO:0000313" key="3">
    <source>
        <dbReference type="Proteomes" id="UP000076625"/>
    </source>
</evidence>
<comment type="caution">
    <text evidence="2">The sequence shown here is derived from an EMBL/GenBank/DDBJ whole genome shotgun (WGS) entry which is preliminary data.</text>
</comment>
<dbReference type="SUPFAM" id="SSF54292">
    <property type="entry name" value="2Fe-2S ferredoxin-like"/>
    <property type="match status" value="1"/>
</dbReference>
<keyword evidence="3" id="KW-1185">Reference proteome</keyword>
<dbReference type="PROSITE" id="PS00197">
    <property type="entry name" value="2FE2S_FER_1"/>
    <property type="match status" value="1"/>
</dbReference>
<gene>
    <name evidence="2" type="ORF">AVW16_05320</name>
</gene>